<accession>A0ACC1ADQ2</accession>
<sequence length="20" mass="2513">MVTICSHVSPRKRKDWLYHR</sequence>
<keyword evidence="2" id="KW-1185">Reference proteome</keyword>
<comment type="caution">
    <text evidence="1">The sequence shown here is derived from an EMBL/GenBank/DDBJ whole genome shotgun (WGS) entry which is preliminary data.</text>
</comment>
<dbReference type="EMBL" id="CM047907">
    <property type="protein sequence ID" value="KAJ0084546.1"/>
    <property type="molecule type" value="Genomic_DNA"/>
</dbReference>
<proteinExistence type="predicted"/>
<organism evidence="1 2">
    <name type="scientific">Pistacia atlantica</name>
    <dbReference type="NCBI Taxonomy" id="434234"/>
    <lineage>
        <taxon>Eukaryota</taxon>
        <taxon>Viridiplantae</taxon>
        <taxon>Streptophyta</taxon>
        <taxon>Embryophyta</taxon>
        <taxon>Tracheophyta</taxon>
        <taxon>Spermatophyta</taxon>
        <taxon>Magnoliopsida</taxon>
        <taxon>eudicotyledons</taxon>
        <taxon>Gunneridae</taxon>
        <taxon>Pentapetalae</taxon>
        <taxon>rosids</taxon>
        <taxon>malvids</taxon>
        <taxon>Sapindales</taxon>
        <taxon>Anacardiaceae</taxon>
        <taxon>Pistacia</taxon>
    </lineage>
</organism>
<evidence type="ECO:0000313" key="2">
    <source>
        <dbReference type="Proteomes" id="UP001164250"/>
    </source>
</evidence>
<protein>
    <submittedName>
        <fullName evidence="1">Uncharacterized protein</fullName>
    </submittedName>
</protein>
<gene>
    <name evidence="1" type="ORF">Patl1_30088</name>
</gene>
<reference evidence="2" key="1">
    <citation type="journal article" date="2023" name="G3 (Bethesda)">
        <title>Genome assembly and association tests identify interacting loci associated with vigor, precocity, and sex in interspecific pistachio rootstocks.</title>
        <authorList>
            <person name="Palmer W."/>
            <person name="Jacygrad E."/>
            <person name="Sagayaradj S."/>
            <person name="Cavanaugh K."/>
            <person name="Han R."/>
            <person name="Bertier L."/>
            <person name="Beede B."/>
            <person name="Kafkas S."/>
            <person name="Golino D."/>
            <person name="Preece J."/>
            <person name="Michelmore R."/>
        </authorList>
    </citation>
    <scope>NUCLEOTIDE SEQUENCE [LARGE SCALE GENOMIC DNA]</scope>
</reference>
<dbReference type="Proteomes" id="UP001164250">
    <property type="component" value="Chromosome 11"/>
</dbReference>
<name>A0ACC1ADQ2_9ROSI</name>
<evidence type="ECO:0000313" key="1">
    <source>
        <dbReference type="EMBL" id="KAJ0084546.1"/>
    </source>
</evidence>